<evidence type="ECO:0000313" key="2">
    <source>
        <dbReference type="Proteomes" id="UP000703674"/>
    </source>
</evidence>
<dbReference type="Proteomes" id="UP000703674">
    <property type="component" value="Unassembled WGS sequence"/>
</dbReference>
<keyword evidence="2" id="KW-1185">Reference proteome</keyword>
<dbReference type="EMBL" id="JAAVJR010000004">
    <property type="protein sequence ID" value="NJW53093.1"/>
    <property type="molecule type" value="Genomic_DNA"/>
</dbReference>
<sequence>MPTVHLEKGFRFFFYSNEHLPKHIHVAGKGGELKVDLESLTLMYSYNVKKQDLNAILEIVEQNRFYFLRKWDEFHGNENS</sequence>
<reference evidence="1 2" key="1">
    <citation type="submission" date="2020-03" db="EMBL/GenBank/DDBJ databases">
        <title>Salinimicrobium sp. nov, isolated from SCS.</title>
        <authorList>
            <person name="Cao W.R."/>
        </authorList>
    </citation>
    <scope>NUCLEOTIDE SEQUENCE [LARGE SCALE GENOMIC DNA]</scope>
    <source>
        <strain evidence="2">J15B91</strain>
    </source>
</reference>
<accession>A0ABX1D334</accession>
<name>A0ABX1D334_9FLAO</name>
<proteinExistence type="predicted"/>
<dbReference type="RefSeq" id="WP_168138190.1">
    <property type="nucleotide sequence ID" value="NZ_JAAVJR010000004.1"/>
</dbReference>
<evidence type="ECO:0000313" key="1">
    <source>
        <dbReference type="EMBL" id="NJW53093.1"/>
    </source>
</evidence>
<comment type="caution">
    <text evidence="1">The sequence shown here is derived from an EMBL/GenBank/DDBJ whole genome shotgun (WGS) entry which is preliminary data.</text>
</comment>
<organism evidence="1 2">
    <name type="scientific">Salinimicrobium oceani</name>
    <dbReference type="NCBI Taxonomy" id="2722702"/>
    <lineage>
        <taxon>Bacteria</taxon>
        <taxon>Pseudomonadati</taxon>
        <taxon>Bacteroidota</taxon>
        <taxon>Flavobacteriia</taxon>
        <taxon>Flavobacteriales</taxon>
        <taxon>Flavobacteriaceae</taxon>
        <taxon>Salinimicrobium</taxon>
    </lineage>
</organism>
<dbReference type="Pfam" id="PF13711">
    <property type="entry name" value="DUF4160"/>
    <property type="match status" value="1"/>
</dbReference>
<protein>
    <submittedName>
        <fullName evidence="1">DUF4160 domain-containing protein</fullName>
    </submittedName>
</protein>
<gene>
    <name evidence="1" type="ORF">HC175_09180</name>
</gene>
<dbReference type="InterPro" id="IPR025427">
    <property type="entry name" value="DUF4160"/>
</dbReference>